<dbReference type="GO" id="GO:0003700">
    <property type="term" value="F:DNA-binding transcription factor activity"/>
    <property type="evidence" value="ECO:0007669"/>
    <property type="project" value="InterPro"/>
</dbReference>
<dbReference type="Pfam" id="PF06719">
    <property type="entry name" value="AraC_N"/>
    <property type="match status" value="1"/>
</dbReference>
<dbReference type="Gene3D" id="1.10.10.60">
    <property type="entry name" value="Homeodomain-like"/>
    <property type="match status" value="1"/>
</dbReference>
<gene>
    <name evidence="4" type="ORF">EV699_11272</name>
</gene>
<evidence type="ECO:0000259" key="3">
    <source>
        <dbReference type="PROSITE" id="PS01124"/>
    </source>
</evidence>
<dbReference type="Proteomes" id="UP000295765">
    <property type="component" value="Unassembled WGS sequence"/>
</dbReference>
<evidence type="ECO:0000256" key="1">
    <source>
        <dbReference type="ARBA" id="ARBA00023015"/>
    </source>
</evidence>
<proteinExistence type="predicted"/>
<keyword evidence="5" id="KW-1185">Reference proteome</keyword>
<evidence type="ECO:0000313" key="5">
    <source>
        <dbReference type="Proteomes" id="UP000295765"/>
    </source>
</evidence>
<keyword evidence="2" id="KW-0804">Transcription</keyword>
<dbReference type="GO" id="GO:0043565">
    <property type="term" value="F:sequence-specific DNA binding"/>
    <property type="evidence" value="ECO:0007669"/>
    <property type="project" value="InterPro"/>
</dbReference>
<dbReference type="AlphaFoldDB" id="A0A4R2L636"/>
<evidence type="ECO:0000313" key="4">
    <source>
        <dbReference type="EMBL" id="TCO80737.1"/>
    </source>
</evidence>
<name>A0A4R2L636_9GAMM</name>
<dbReference type="Pfam" id="PF12833">
    <property type="entry name" value="HTH_18"/>
    <property type="match status" value="1"/>
</dbReference>
<sequence length="321" mass="35454">MPSLLPSHLHGPRRGDAALPGVAELARLIAGHVPHEGLFELEVPGVHLARIHRPFREWFHGRHTPCLGIVAQGTKSVLLGQEIHEYDESRMLIYAIDVPVVGQVTHASTSRPHLCFRLDLDPQRIAALTLKAFPGGVPKTRDNGAIQVGEADQAIIDAAVRLIRLLERRDDIGLLAPIIIDEILVRLLLGPLGRRVAQIGLADSALRRIARAVAWIKEHYARALSIEELAALVHMSPSTFHHHFKAVTSMTPVQYQKNLRLQEARRLMLVANQEASLAGRSVGYLSASQFSRDYSRLFGDAPSRDVARLRDQAVALARMNA</sequence>
<feature type="domain" description="HTH araC/xylS-type" evidence="3">
    <location>
        <begin position="210"/>
        <end position="308"/>
    </location>
</feature>
<organism evidence="4 5">
    <name type="scientific">Plasticicumulans lactativorans</name>
    <dbReference type="NCBI Taxonomy" id="1133106"/>
    <lineage>
        <taxon>Bacteria</taxon>
        <taxon>Pseudomonadati</taxon>
        <taxon>Pseudomonadota</taxon>
        <taxon>Gammaproteobacteria</taxon>
        <taxon>Candidatus Competibacteraceae</taxon>
        <taxon>Plasticicumulans</taxon>
    </lineage>
</organism>
<dbReference type="PROSITE" id="PS01124">
    <property type="entry name" value="HTH_ARAC_FAMILY_2"/>
    <property type="match status" value="1"/>
</dbReference>
<dbReference type="EMBL" id="SLWY01000012">
    <property type="protein sequence ID" value="TCO80737.1"/>
    <property type="molecule type" value="Genomic_DNA"/>
</dbReference>
<keyword evidence="1" id="KW-0805">Transcription regulation</keyword>
<dbReference type="InterPro" id="IPR009594">
    <property type="entry name" value="Tscrpt_reg_HTH_AraC_N"/>
</dbReference>
<comment type="caution">
    <text evidence="4">The sequence shown here is derived from an EMBL/GenBank/DDBJ whole genome shotgun (WGS) entry which is preliminary data.</text>
</comment>
<dbReference type="PANTHER" id="PTHR43436">
    <property type="entry name" value="ARAC-FAMILY TRANSCRIPTIONAL REGULATOR"/>
    <property type="match status" value="1"/>
</dbReference>
<dbReference type="OrthoDB" id="34150at2"/>
<dbReference type="SMART" id="SM00342">
    <property type="entry name" value="HTH_ARAC"/>
    <property type="match status" value="1"/>
</dbReference>
<accession>A0A4R2L636</accession>
<dbReference type="InterPro" id="IPR018060">
    <property type="entry name" value="HTH_AraC"/>
</dbReference>
<dbReference type="InterPro" id="IPR009057">
    <property type="entry name" value="Homeodomain-like_sf"/>
</dbReference>
<reference evidence="4 5" key="1">
    <citation type="submission" date="2019-03" db="EMBL/GenBank/DDBJ databases">
        <title>Genomic Encyclopedia of Type Strains, Phase IV (KMG-IV): sequencing the most valuable type-strain genomes for metagenomic binning, comparative biology and taxonomic classification.</title>
        <authorList>
            <person name="Goeker M."/>
        </authorList>
    </citation>
    <scope>NUCLEOTIDE SEQUENCE [LARGE SCALE GENOMIC DNA]</scope>
    <source>
        <strain evidence="4 5">DSM 25287</strain>
    </source>
</reference>
<dbReference type="RefSeq" id="WP_132542963.1">
    <property type="nucleotide sequence ID" value="NZ_SLWY01000012.1"/>
</dbReference>
<evidence type="ECO:0000256" key="2">
    <source>
        <dbReference type="ARBA" id="ARBA00023163"/>
    </source>
</evidence>
<protein>
    <submittedName>
        <fullName evidence="4">AraC family transcriptional regulator</fullName>
    </submittedName>
</protein>
<dbReference type="SUPFAM" id="SSF46689">
    <property type="entry name" value="Homeodomain-like"/>
    <property type="match status" value="1"/>
</dbReference>
<dbReference type="PANTHER" id="PTHR43436:SF1">
    <property type="entry name" value="TRANSCRIPTIONAL REGULATORY PROTEIN"/>
    <property type="match status" value="1"/>
</dbReference>